<dbReference type="PANTHER" id="PTHR43649">
    <property type="entry name" value="ARABINOSE-BINDING PROTEIN-RELATED"/>
    <property type="match status" value="1"/>
</dbReference>
<name>A0A852TCL7_9BACI</name>
<feature type="signal peptide" evidence="1">
    <location>
        <begin position="1"/>
        <end position="22"/>
    </location>
</feature>
<evidence type="ECO:0000313" key="2">
    <source>
        <dbReference type="EMBL" id="NYE05739.1"/>
    </source>
</evidence>
<feature type="chain" id="PRO_5038600696" evidence="1">
    <location>
        <begin position="23"/>
        <end position="441"/>
    </location>
</feature>
<reference evidence="3" key="2">
    <citation type="submission" date="2020-08" db="EMBL/GenBank/DDBJ databases">
        <title>The Agave Microbiome: Exploring the role of microbial communities in plant adaptations to desert environments.</title>
        <authorList>
            <person name="Partida-Martinez L.P."/>
        </authorList>
    </citation>
    <scope>NUCLEOTIDE SEQUENCE [LARGE SCALE GENOMIC DNA]</scope>
    <source>
        <strain evidence="3">AT2.8</strain>
    </source>
</reference>
<dbReference type="AlphaFoldDB" id="A0A852TCL7"/>
<keyword evidence="1" id="KW-0732">Signal</keyword>
<dbReference type="InterPro" id="IPR050490">
    <property type="entry name" value="Bact_solute-bd_prot1"/>
</dbReference>
<dbReference type="SUPFAM" id="SSF53850">
    <property type="entry name" value="Periplasmic binding protein-like II"/>
    <property type="match status" value="1"/>
</dbReference>
<dbReference type="Gene3D" id="3.40.190.10">
    <property type="entry name" value="Periplasmic binding protein-like II"/>
    <property type="match status" value="2"/>
</dbReference>
<proteinExistence type="predicted"/>
<dbReference type="InterPro" id="IPR006059">
    <property type="entry name" value="SBP"/>
</dbReference>
<reference evidence="3" key="1">
    <citation type="submission" date="2020-07" db="EMBL/GenBank/DDBJ databases">
        <authorList>
            <person name="Partida-Martinez L."/>
            <person name="Huntemann M."/>
            <person name="Clum A."/>
            <person name="Wang J."/>
            <person name="Palaniappan K."/>
            <person name="Ritter S."/>
            <person name="Chen I.-M."/>
            <person name="Stamatis D."/>
            <person name="Reddy T."/>
            <person name="O'Malley R."/>
            <person name="Daum C."/>
            <person name="Shapiro N."/>
            <person name="Ivanova N."/>
            <person name="Kyrpides N."/>
            <person name="Woyke T."/>
        </authorList>
    </citation>
    <scope>NUCLEOTIDE SEQUENCE [LARGE SCALE GENOMIC DNA]</scope>
    <source>
        <strain evidence="3">AT2.8</strain>
    </source>
</reference>
<organism evidence="2 3">
    <name type="scientific">Neobacillus niacini</name>
    <dbReference type="NCBI Taxonomy" id="86668"/>
    <lineage>
        <taxon>Bacteria</taxon>
        <taxon>Bacillati</taxon>
        <taxon>Bacillota</taxon>
        <taxon>Bacilli</taxon>
        <taxon>Bacillales</taxon>
        <taxon>Bacillaceae</taxon>
        <taxon>Neobacillus</taxon>
    </lineage>
</organism>
<gene>
    <name evidence="2" type="ORF">F4694_002514</name>
</gene>
<dbReference type="CDD" id="cd13585">
    <property type="entry name" value="PBP2_TMBP_like"/>
    <property type="match status" value="1"/>
</dbReference>
<dbReference type="Proteomes" id="UP000548423">
    <property type="component" value="Unassembled WGS sequence"/>
</dbReference>
<dbReference type="PANTHER" id="PTHR43649:SF12">
    <property type="entry name" value="DIACETYLCHITOBIOSE BINDING PROTEIN DASA"/>
    <property type="match status" value="1"/>
</dbReference>
<evidence type="ECO:0000313" key="3">
    <source>
        <dbReference type="Proteomes" id="UP000548423"/>
    </source>
</evidence>
<keyword evidence="2" id="KW-0813">Transport</keyword>
<evidence type="ECO:0000256" key="1">
    <source>
        <dbReference type="SAM" id="SignalP"/>
    </source>
</evidence>
<dbReference type="PROSITE" id="PS51257">
    <property type="entry name" value="PROKAR_LIPOPROTEIN"/>
    <property type="match status" value="1"/>
</dbReference>
<keyword evidence="2" id="KW-0762">Sugar transport</keyword>
<protein>
    <submittedName>
        <fullName evidence="2">Multiple sugar transport system substrate-binding protein</fullName>
    </submittedName>
</protein>
<sequence>MKFKMTLIGLLASMMVFTSACSKDTGADTNTTSSGNSNKLEGTTLNVLIKTGYESEAITAYEEDFEEETGIELEIEVVDEPTLRKKFVLDSTSKTGAYDVVATQFWYMPEYIQGQFLEPLDTFIKDKPSEWLAADDISDGLKGTFKDADGKLYSLPVSASSGVLMYRKDLFEKYGIDVPKTTEDVLEAAKTLKEKLPTDTVPFVGRGESSSGSFGSSAGWAWAYGASVLDKEGNVTVTSPEMKQAISDWVTLMKDYGPTDASAMGWDTMSEMFRQGKAAMNFDMSGFPSVYTDPSVSSVADNVGVAIISGPANETAQWVYAEGLGISKYSKNKDAAWQFLQWRTSLDVAKQEAADGLRIDFPLDSIYETDEFKDATESLDFAGELPKIMSSFNSAYWPNVVEFDKLGQEFQKEISLAIEGKQDVDKALSNAQANVEAVVKK</sequence>
<comment type="caution">
    <text evidence="2">The sequence shown here is derived from an EMBL/GenBank/DDBJ whole genome shotgun (WGS) entry which is preliminary data.</text>
</comment>
<dbReference type="Pfam" id="PF01547">
    <property type="entry name" value="SBP_bac_1"/>
    <property type="match status" value="1"/>
</dbReference>
<dbReference type="EMBL" id="JACCBX010000005">
    <property type="protein sequence ID" value="NYE05739.1"/>
    <property type="molecule type" value="Genomic_DNA"/>
</dbReference>
<accession>A0A852TCL7</accession>